<dbReference type="Pfam" id="PF10294">
    <property type="entry name" value="Methyltransf_16"/>
    <property type="match status" value="1"/>
</dbReference>
<dbReference type="EMBL" id="GG692432">
    <property type="protein sequence ID" value="EER37955.1"/>
    <property type="molecule type" value="Genomic_DNA"/>
</dbReference>
<protein>
    <recommendedName>
        <fullName evidence="3">Methyltransferase</fullName>
    </recommendedName>
</protein>
<gene>
    <name evidence="1" type="ORF">HCDG_07690</name>
</gene>
<dbReference type="OrthoDB" id="433955at2759"/>
<dbReference type="HOGENOM" id="CLU_049351_1_1_1"/>
<evidence type="ECO:0008006" key="3">
    <source>
        <dbReference type="Google" id="ProtNLM"/>
    </source>
</evidence>
<dbReference type="eggNOG" id="KOG2793">
    <property type="taxonomic scope" value="Eukaryota"/>
</dbReference>
<dbReference type="CDD" id="cd02440">
    <property type="entry name" value="AdoMet_MTases"/>
    <property type="match status" value="1"/>
</dbReference>
<dbReference type="SUPFAM" id="SSF53335">
    <property type="entry name" value="S-adenosyl-L-methionine-dependent methyltransferases"/>
    <property type="match status" value="1"/>
</dbReference>
<dbReference type="GO" id="GO:0008757">
    <property type="term" value="F:S-adenosylmethionine-dependent methyltransferase activity"/>
    <property type="evidence" value="ECO:0007669"/>
    <property type="project" value="UniProtKB-ARBA"/>
</dbReference>
<dbReference type="OMA" id="CWWSIWG"/>
<evidence type="ECO:0000313" key="2">
    <source>
        <dbReference type="Proteomes" id="UP000002624"/>
    </source>
</evidence>
<proteinExistence type="predicted"/>
<dbReference type="AlphaFoldDB" id="C6HNA9"/>
<sequence length="384" mass="43143">MSKQLLPSDSKPQTPLHVFDLPQLYTKPTATDILQALERLAVKPRSFGNSDGNAQLTILQTGISQYLTSIIASALSWIDSDELRESIWDAASARLCERSGRTAMPSISRVFTIPMTQQTNFQLTLHEPSLTSDNLGMKTWVSSYLLAKRLHSFLTVPHSIVPSRSKIDRRLRALELGSGTGLVGLSFAVLWGSAASIRLTDLDSIVPNLAHNVEINQELLRKTGASVSTGVLNWSLETDARPEPDGDKRCDVILAADPLYSPDHPQWLVQTIQRWLYPDAGSRVVVEMPLRDAYLPQVEEFRYRMEEAGLVVLMEGEEIGFDDWEGSDGTALENNRPGKGHFRFGFYFKKPGRFRSQDLFRARRAVTLRDQTLHQAPKKRLQRD</sequence>
<dbReference type="InterPro" id="IPR029063">
    <property type="entry name" value="SAM-dependent_MTases_sf"/>
</dbReference>
<reference evidence="2" key="1">
    <citation type="submission" date="2009-05" db="EMBL/GenBank/DDBJ databases">
        <title>The genome sequence of Ajellomyces capsulatus strain H143.</title>
        <authorList>
            <person name="Champion M."/>
            <person name="Cuomo C.A."/>
            <person name="Ma L.-J."/>
            <person name="Henn M.R."/>
            <person name="Sil A."/>
            <person name="Goldman B."/>
            <person name="Young S.K."/>
            <person name="Kodira C.D."/>
            <person name="Zeng Q."/>
            <person name="Koehrsen M."/>
            <person name="Alvarado L."/>
            <person name="Berlin A.M."/>
            <person name="Borenstein D."/>
            <person name="Chen Z."/>
            <person name="Engels R."/>
            <person name="Freedman E."/>
            <person name="Gellesch M."/>
            <person name="Goldberg J."/>
            <person name="Griggs A."/>
            <person name="Gujja S."/>
            <person name="Heiman D.I."/>
            <person name="Hepburn T.A."/>
            <person name="Howarth C."/>
            <person name="Jen D."/>
            <person name="Larson L."/>
            <person name="Lewis B."/>
            <person name="Mehta T."/>
            <person name="Park D."/>
            <person name="Pearson M."/>
            <person name="Roberts A."/>
            <person name="Saif S."/>
            <person name="Shea T.D."/>
            <person name="Shenoy N."/>
            <person name="Sisk P."/>
            <person name="Stolte C."/>
            <person name="Sykes S."/>
            <person name="Walk T."/>
            <person name="White J."/>
            <person name="Yandava C."/>
            <person name="Klein B."/>
            <person name="McEwen J.G."/>
            <person name="Puccia R."/>
            <person name="Goldman G.H."/>
            <person name="Felipe M.S."/>
            <person name="Nino-Vega G."/>
            <person name="San-Blas G."/>
            <person name="Taylor J.W."/>
            <person name="Mendoza L."/>
            <person name="Galagan J.E."/>
            <person name="Nusbaum C."/>
            <person name="Birren B.W."/>
        </authorList>
    </citation>
    <scope>NUCLEOTIDE SEQUENCE [LARGE SCALE GENOMIC DNA]</scope>
    <source>
        <strain evidence="2">H143</strain>
    </source>
</reference>
<dbReference type="Proteomes" id="UP000002624">
    <property type="component" value="Unassembled WGS sequence"/>
</dbReference>
<dbReference type="GO" id="GO:0005829">
    <property type="term" value="C:cytosol"/>
    <property type="evidence" value="ECO:0007669"/>
    <property type="project" value="TreeGrafter"/>
</dbReference>
<dbReference type="PANTHER" id="PTHR14614">
    <property type="entry name" value="HEPATOCELLULAR CARCINOMA-ASSOCIATED ANTIGEN"/>
    <property type="match status" value="1"/>
</dbReference>
<dbReference type="PANTHER" id="PTHR14614:SF156">
    <property type="entry name" value="PROTEIN-LYSINE N-METHYLTRANSFERASE EFM2"/>
    <property type="match status" value="1"/>
</dbReference>
<dbReference type="STRING" id="544712.C6HNA9"/>
<dbReference type="Gene3D" id="3.40.50.150">
    <property type="entry name" value="Vaccinia Virus protein VP39"/>
    <property type="match status" value="1"/>
</dbReference>
<dbReference type="InterPro" id="IPR019410">
    <property type="entry name" value="Methyltransf_16"/>
</dbReference>
<evidence type="ECO:0000313" key="1">
    <source>
        <dbReference type="EMBL" id="EER37955.1"/>
    </source>
</evidence>
<organism evidence="1 2">
    <name type="scientific">Ajellomyces capsulatus (strain H143)</name>
    <name type="common">Darling's disease fungus</name>
    <name type="synonym">Histoplasma capsulatum</name>
    <dbReference type="NCBI Taxonomy" id="544712"/>
    <lineage>
        <taxon>Eukaryota</taxon>
        <taxon>Fungi</taxon>
        <taxon>Dikarya</taxon>
        <taxon>Ascomycota</taxon>
        <taxon>Pezizomycotina</taxon>
        <taxon>Eurotiomycetes</taxon>
        <taxon>Eurotiomycetidae</taxon>
        <taxon>Onygenales</taxon>
        <taxon>Ajellomycetaceae</taxon>
        <taxon>Histoplasma</taxon>
    </lineage>
</organism>
<dbReference type="VEuPathDB" id="FungiDB:HCDG_07690"/>
<accession>C6HNA9</accession>
<name>C6HNA9_AJECH</name>